<evidence type="ECO:0000256" key="2">
    <source>
        <dbReference type="ARBA" id="ARBA00005861"/>
    </source>
</evidence>
<comment type="caution">
    <text evidence="10">The sequence shown here is derived from an EMBL/GenBank/DDBJ whole genome shotgun (WGS) entry which is preliminary data.</text>
</comment>
<dbReference type="SFLD" id="SFLDG01205">
    <property type="entry name" value="AMPS.1"/>
    <property type="match status" value="1"/>
</dbReference>
<dbReference type="Pfam" id="PF14497">
    <property type="entry name" value="GST_C_3"/>
    <property type="match status" value="1"/>
</dbReference>
<accession>A0A9J6GNN1</accession>
<evidence type="ECO:0000256" key="3">
    <source>
        <dbReference type="ARBA" id="ARBA00012452"/>
    </source>
</evidence>
<feature type="domain" description="GST C-terminal" evidence="9">
    <location>
        <begin position="92"/>
        <end position="210"/>
    </location>
</feature>
<comment type="similarity">
    <text evidence="2">Belongs to the GST superfamily. Mu family.</text>
</comment>
<protein>
    <recommendedName>
        <fullName evidence="6">Glutathione S-transferase</fullName>
        <ecNumber evidence="3">2.5.1.18</ecNumber>
    </recommendedName>
    <alternativeName>
        <fullName evidence="7">GST class-mu</fullName>
    </alternativeName>
</protein>
<dbReference type="InterPro" id="IPR040079">
    <property type="entry name" value="Glutathione_S-Trfase"/>
</dbReference>
<keyword evidence="11" id="KW-1185">Reference proteome</keyword>
<dbReference type="SFLD" id="SFLDG00363">
    <property type="entry name" value="AMPS_(cytGST):_Alpha-__Mu-__Pi"/>
    <property type="match status" value="1"/>
</dbReference>
<dbReference type="InterPro" id="IPR004046">
    <property type="entry name" value="GST_C"/>
</dbReference>
<dbReference type="GO" id="GO:0004364">
    <property type="term" value="F:glutathione transferase activity"/>
    <property type="evidence" value="ECO:0007669"/>
    <property type="project" value="UniProtKB-EC"/>
</dbReference>
<dbReference type="Gene3D" id="3.40.30.10">
    <property type="entry name" value="Glutaredoxin"/>
    <property type="match status" value="1"/>
</dbReference>
<dbReference type="InterPro" id="IPR036282">
    <property type="entry name" value="Glutathione-S-Trfase_C_sf"/>
</dbReference>
<dbReference type="Proteomes" id="UP000821853">
    <property type="component" value="Unassembled WGS sequence"/>
</dbReference>
<dbReference type="EC" id="2.5.1.18" evidence="3"/>
<dbReference type="PRINTS" id="PR01267">
    <property type="entry name" value="GSTRNSFRASEM"/>
</dbReference>
<dbReference type="Gene3D" id="1.20.1050.10">
    <property type="match status" value="1"/>
</dbReference>
<dbReference type="InterPro" id="IPR003081">
    <property type="entry name" value="GST_mu"/>
</dbReference>
<dbReference type="PANTHER" id="PTHR11571:SF222">
    <property type="entry name" value="GLUTATHIONE TRANSFERASE"/>
    <property type="match status" value="1"/>
</dbReference>
<evidence type="ECO:0000256" key="4">
    <source>
        <dbReference type="ARBA" id="ARBA00022679"/>
    </source>
</evidence>
<dbReference type="PROSITE" id="PS50405">
    <property type="entry name" value="GST_CTER"/>
    <property type="match status" value="1"/>
</dbReference>
<dbReference type="InterPro" id="IPR010987">
    <property type="entry name" value="Glutathione-S-Trfase_C-like"/>
</dbReference>
<dbReference type="EMBL" id="JABSTR010000008">
    <property type="protein sequence ID" value="KAH9376995.1"/>
    <property type="molecule type" value="Genomic_DNA"/>
</dbReference>
<evidence type="ECO:0000313" key="11">
    <source>
        <dbReference type="Proteomes" id="UP000821853"/>
    </source>
</evidence>
<dbReference type="FunFam" id="1.20.1050.10:FF:000003">
    <property type="entry name" value="Glutathione S-transferase 2"/>
    <property type="match status" value="1"/>
</dbReference>
<comment type="function">
    <text evidence="1">Conjugation of reduced glutathione to a wide number of exogenous and endogenous hydrophobic electrophiles.</text>
</comment>
<reference evidence="10 11" key="1">
    <citation type="journal article" date="2020" name="Cell">
        <title>Large-Scale Comparative Analyses of Tick Genomes Elucidate Their Genetic Diversity and Vector Capacities.</title>
        <authorList>
            <consortium name="Tick Genome and Microbiome Consortium (TIGMIC)"/>
            <person name="Jia N."/>
            <person name="Wang J."/>
            <person name="Shi W."/>
            <person name="Du L."/>
            <person name="Sun Y."/>
            <person name="Zhan W."/>
            <person name="Jiang J.F."/>
            <person name="Wang Q."/>
            <person name="Zhang B."/>
            <person name="Ji P."/>
            <person name="Bell-Sakyi L."/>
            <person name="Cui X.M."/>
            <person name="Yuan T.T."/>
            <person name="Jiang B.G."/>
            <person name="Yang W.F."/>
            <person name="Lam T.T."/>
            <person name="Chang Q.C."/>
            <person name="Ding S.J."/>
            <person name="Wang X.J."/>
            <person name="Zhu J.G."/>
            <person name="Ruan X.D."/>
            <person name="Zhao L."/>
            <person name="Wei J.T."/>
            <person name="Ye R.Z."/>
            <person name="Que T.C."/>
            <person name="Du C.H."/>
            <person name="Zhou Y.H."/>
            <person name="Cheng J.X."/>
            <person name="Dai P.F."/>
            <person name="Guo W.B."/>
            <person name="Han X.H."/>
            <person name="Huang E.J."/>
            <person name="Li L.F."/>
            <person name="Wei W."/>
            <person name="Gao Y.C."/>
            <person name="Liu J.Z."/>
            <person name="Shao H.Z."/>
            <person name="Wang X."/>
            <person name="Wang C.C."/>
            <person name="Yang T.C."/>
            <person name="Huo Q.B."/>
            <person name="Li W."/>
            <person name="Chen H.Y."/>
            <person name="Chen S.E."/>
            <person name="Zhou L.G."/>
            <person name="Ni X.B."/>
            <person name="Tian J.H."/>
            <person name="Sheng Y."/>
            <person name="Liu T."/>
            <person name="Pan Y.S."/>
            <person name="Xia L.Y."/>
            <person name="Li J."/>
            <person name="Zhao F."/>
            <person name="Cao W.C."/>
        </authorList>
    </citation>
    <scope>NUCLEOTIDE SEQUENCE [LARGE SCALE GENOMIC DNA]</scope>
    <source>
        <strain evidence="10">HaeL-2018</strain>
    </source>
</reference>
<dbReference type="CDD" id="cd03075">
    <property type="entry name" value="GST_N_Mu"/>
    <property type="match status" value="1"/>
</dbReference>
<dbReference type="GO" id="GO:0006749">
    <property type="term" value="P:glutathione metabolic process"/>
    <property type="evidence" value="ECO:0007669"/>
    <property type="project" value="TreeGrafter"/>
</dbReference>
<dbReference type="InterPro" id="IPR004045">
    <property type="entry name" value="Glutathione_S-Trfase_N"/>
</dbReference>
<comment type="catalytic activity">
    <reaction evidence="5">
        <text>RX + glutathione = an S-substituted glutathione + a halide anion + H(+)</text>
        <dbReference type="Rhea" id="RHEA:16437"/>
        <dbReference type="ChEBI" id="CHEBI:15378"/>
        <dbReference type="ChEBI" id="CHEBI:16042"/>
        <dbReference type="ChEBI" id="CHEBI:17792"/>
        <dbReference type="ChEBI" id="CHEBI:57925"/>
        <dbReference type="ChEBI" id="CHEBI:90779"/>
        <dbReference type="EC" id="2.5.1.18"/>
    </reaction>
</comment>
<dbReference type="InterPro" id="IPR050213">
    <property type="entry name" value="GST_superfamily"/>
</dbReference>
<evidence type="ECO:0000256" key="5">
    <source>
        <dbReference type="ARBA" id="ARBA00047960"/>
    </source>
</evidence>
<evidence type="ECO:0000256" key="6">
    <source>
        <dbReference type="ARBA" id="ARBA00071200"/>
    </source>
</evidence>
<dbReference type="AlphaFoldDB" id="A0A9J6GNN1"/>
<name>A0A9J6GNN1_HAELO</name>
<dbReference type="SUPFAM" id="SSF52833">
    <property type="entry name" value="Thioredoxin-like"/>
    <property type="match status" value="1"/>
</dbReference>
<dbReference type="InterPro" id="IPR036249">
    <property type="entry name" value="Thioredoxin-like_sf"/>
</dbReference>
<dbReference type="OrthoDB" id="4951845at2759"/>
<proteinExistence type="inferred from homology"/>
<dbReference type="PANTHER" id="PTHR11571">
    <property type="entry name" value="GLUTATHIONE S-TRANSFERASE"/>
    <property type="match status" value="1"/>
</dbReference>
<sequence length="222" mass="26411">MAPILGYWDLRGLGQPIRNLLIYKGAEFEDKRYHFGPAPEFDRSDWLKEKFSLGLKFPNLPYYIDGEVRLSQSLAILRHLGRKYDLGANPDDESETAELDVLEQQARDLAWWLVMTAYSSDFDEAKRRYEESMEGTLRLWDEHLQGKLWAFGDRLTYVDFMLYEGLDWNYEFKPEAFESFPVLIAYMRRFEELPNLKEYFASDKYSKWPLMGPLVKWGHFKE</sequence>
<keyword evidence="4" id="KW-0808">Transferase</keyword>
<dbReference type="FunFam" id="3.40.30.10:FF:000019">
    <property type="entry name" value="Glutathione S-transferase Mu"/>
    <property type="match status" value="1"/>
</dbReference>
<evidence type="ECO:0000256" key="7">
    <source>
        <dbReference type="ARBA" id="ARBA00081375"/>
    </source>
</evidence>
<dbReference type="OMA" id="PNFEEQR"/>
<dbReference type="SFLD" id="SFLDS00019">
    <property type="entry name" value="Glutathione_Transferase_(cytos"/>
    <property type="match status" value="1"/>
</dbReference>
<gene>
    <name evidence="10" type="ORF">HPB48_018755</name>
</gene>
<dbReference type="VEuPathDB" id="VectorBase:HLOH_052149"/>
<evidence type="ECO:0000256" key="1">
    <source>
        <dbReference type="ARBA" id="ARBA00003701"/>
    </source>
</evidence>
<evidence type="ECO:0000313" key="10">
    <source>
        <dbReference type="EMBL" id="KAH9376995.1"/>
    </source>
</evidence>
<dbReference type="Pfam" id="PF02798">
    <property type="entry name" value="GST_N"/>
    <property type="match status" value="1"/>
</dbReference>
<feature type="domain" description="GST N-terminal" evidence="8">
    <location>
        <begin position="1"/>
        <end position="88"/>
    </location>
</feature>
<evidence type="ECO:0000259" key="8">
    <source>
        <dbReference type="PROSITE" id="PS50404"/>
    </source>
</evidence>
<organism evidence="10 11">
    <name type="scientific">Haemaphysalis longicornis</name>
    <name type="common">Bush tick</name>
    <dbReference type="NCBI Taxonomy" id="44386"/>
    <lineage>
        <taxon>Eukaryota</taxon>
        <taxon>Metazoa</taxon>
        <taxon>Ecdysozoa</taxon>
        <taxon>Arthropoda</taxon>
        <taxon>Chelicerata</taxon>
        <taxon>Arachnida</taxon>
        <taxon>Acari</taxon>
        <taxon>Parasitiformes</taxon>
        <taxon>Ixodida</taxon>
        <taxon>Ixodoidea</taxon>
        <taxon>Ixodidae</taxon>
        <taxon>Haemaphysalinae</taxon>
        <taxon>Haemaphysalis</taxon>
    </lineage>
</organism>
<dbReference type="SUPFAM" id="SSF47616">
    <property type="entry name" value="GST C-terminal domain-like"/>
    <property type="match status" value="1"/>
</dbReference>
<dbReference type="PROSITE" id="PS50404">
    <property type="entry name" value="GST_NTER"/>
    <property type="match status" value="1"/>
</dbReference>
<evidence type="ECO:0000259" key="9">
    <source>
        <dbReference type="PROSITE" id="PS50405"/>
    </source>
</evidence>